<feature type="compositionally biased region" description="Low complexity" evidence="1">
    <location>
        <begin position="133"/>
        <end position="150"/>
    </location>
</feature>
<feature type="region of interest" description="Disordered" evidence="1">
    <location>
        <begin position="389"/>
        <end position="415"/>
    </location>
</feature>
<dbReference type="GO" id="GO:0006808">
    <property type="term" value="P:regulation of nitrogen utilization"/>
    <property type="evidence" value="ECO:0007669"/>
    <property type="project" value="TreeGrafter"/>
</dbReference>
<feature type="region of interest" description="Disordered" evidence="1">
    <location>
        <begin position="544"/>
        <end position="568"/>
    </location>
</feature>
<feature type="region of interest" description="Disordered" evidence="1">
    <location>
        <begin position="32"/>
        <end position="65"/>
    </location>
</feature>
<feature type="region of interest" description="Disordered" evidence="1">
    <location>
        <begin position="263"/>
        <end position="338"/>
    </location>
</feature>
<feature type="compositionally biased region" description="Low complexity" evidence="1">
    <location>
        <begin position="217"/>
        <end position="228"/>
    </location>
</feature>
<feature type="compositionally biased region" description="Pro residues" evidence="1">
    <location>
        <begin position="584"/>
        <end position="594"/>
    </location>
</feature>
<evidence type="ECO:0000313" key="4">
    <source>
        <dbReference type="Proteomes" id="UP001213623"/>
    </source>
</evidence>
<feature type="compositionally biased region" description="Acidic residues" evidence="1">
    <location>
        <begin position="302"/>
        <end position="314"/>
    </location>
</feature>
<dbReference type="PANTHER" id="PTHR28014:SF1">
    <property type="entry name" value="NEGATIVE REGULATOR OF RAS-CAMP PATHWAY"/>
    <property type="match status" value="1"/>
</dbReference>
<proteinExistence type="predicted"/>
<evidence type="ECO:0000256" key="1">
    <source>
        <dbReference type="SAM" id="MobiDB-lite"/>
    </source>
</evidence>
<dbReference type="InterPro" id="IPR053043">
    <property type="entry name" value="Ras-cAMP_regulatory"/>
</dbReference>
<dbReference type="AlphaFoldDB" id="A0AAF0EJU8"/>
<dbReference type="GO" id="GO:0031930">
    <property type="term" value="P:mitochondria-nucleus signaling pathway"/>
    <property type="evidence" value="ECO:0007669"/>
    <property type="project" value="TreeGrafter"/>
</dbReference>
<reference evidence="3" key="1">
    <citation type="submission" date="2023-03" db="EMBL/GenBank/DDBJ databases">
        <title>Mating type loci evolution in Malassezia.</title>
        <authorList>
            <person name="Coelho M.A."/>
        </authorList>
    </citation>
    <scope>NUCLEOTIDE SEQUENCE</scope>
    <source>
        <strain evidence="3">CBS 9557</strain>
    </source>
</reference>
<name>A0AAF0EJU8_9BASI</name>
<dbReference type="PANTHER" id="PTHR28014">
    <property type="entry name" value="NEGATIVE REGULATOR OF RAS-CAMP PATHWAY"/>
    <property type="match status" value="1"/>
</dbReference>
<feature type="domain" description="DUF3295" evidence="2">
    <location>
        <begin position="559"/>
        <end position="639"/>
    </location>
</feature>
<feature type="region of interest" description="Disordered" evidence="1">
    <location>
        <begin position="96"/>
        <end position="189"/>
    </location>
</feature>
<feature type="compositionally biased region" description="Basic and acidic residues" evidence="1">
    <location>
        <begin position="646"/>
        <end position="656"/>
    </location>
</feature>
<evidence type="ECO:0000259" key="2">
    <source>
        <dbReference type="Pfam" id="PF11702"/>
    </source>
</evidence>
<accession>A0AAF0EJU8</accession>
<feature type="region of interest" description="Disordered" evidence="1">
    <location>
        <begin position="470"/>
        <end position="510"/>
    </location>
</feature>
<organism evidence="3 4">
    <name type="scientific">Malassezia nana</name>
    <dbReference type="NCBI Taxonomy" id="180528"/>
    <lineage>
        <taxon>Eukaryota</taxon>
        <taxon>Fungi</taxon>
        <taxon>Dikarya</taxon>
        <taxon>Basidiomycota</taxon>
        <taxon>Ustilaginomycotina</taxon>
        <taxon>Malasseziomycetes</taxon>
        <taxon>Malasseziales</taxon>
        <taxon>Malasseziaceae</taxon>
        <taxon>Malassezia</taxon>
    </lineage>
</organism>
<feature type="compositionally biased region" description="Polar residues" evidence="1">
    <location>
        <begin position="32"/>
        <end position="62"/>
    </location>
</feature>
<dbReference type="Pfam" id="PF11702">
    <property type="entry name" value="DUF3295"/>
    <property type="match status" value="1"/>
</dbReference>
<feature type="compositionally biased region" description="Low complexity" evidence="1">
    <location>
        <begin position="174"/>
        <end position="186"/>
    </location>
</feature>
<dbReference type="InterPro" id="IPR021711">
    <property type="entry name" value="DUF3295"/>
</dbReference>
<feature type="compositionally biased region" description="Basic and acidic residues" evidence="1">
    <location>
        <begin position="315"/>
        <end position="338"/>
    </location>
</feature>
<keyword evidence="4" id="KW-1185">Reference proteome</keyword>
<feature type="compositionally biased region" description="Low complexity" evidence="1">
    <location>
        <begin position="96"/>
        <end position="109"/>
    </location>
</feature>
<feature type="region of interest" description="Disordered" evidence="1">
    <location>
        <begin position="581"/>
        <end position="623"/>
    </location>
</feature>
<feature type="region of interest" description="Disordered" evidence="1">
    <location>
        <begin position="644"/>
        <end position="680"/>
    </location>
</feature>
<dbReference type="EMBL" id="CP119893">
    <property type="protein sequence ID" value="WFD25994.1"/>
    <property type="molecule type" value="Genomic_DNA"/>
</dbReference>
<gene>
    <name evidence="3" type="ORF">MNAN1_000969</name>
</gene>
<feature type="compositionally biased region" description="Basic residues" evidence="1">
    <location>
        <begin position="271"/>
        <end position="281"/>
    </location>
</feature>
<sequence length="680" mass="73965">MPRYENLAWRLWSHQAKAETGPLPLDAIVNADTKNSASHPPSSPTHLSETELSTDESCTSEDSAAPCKENKFELVIPMHGKEQTWADELVEKARGTSSRYSNSAQSSSTTDHENEQAVDDGDTVMGTDSRSVGTPISTTGTITPRGTRSRANSTATSPRNTILSPPRAPIETRTTTSSAAPAAPSAEMQQLGQSLRMTNVTTTRPALPSITEKTEAPTRSATTTSLASRPRRGRGLKSVENLAAMRGTNKLASRNSMLQMLTPADEGVKHDKQKQKKKKGKIIFTVGDVSDEEENKSTKDGNDEDEWASEDEEEEQRRRAAEEAAEKERRAKEEEMERVEMFKKRPIRSVSLADLNVAEAMAQKMPHMMPAPETGLTRGLLSTIFQPSDAQRARGGSGSGPSRSGRSIHLSKLPPRLDVQAAARNTSVPALTPTFTTSHHASTSNNPYVARSKSVIALPLLDLTSLRSSTAMAHGPDSPKSFSHRDDHSSAAGSELEESQGPMNRAKSSTALARLSALAQRQSSETDKRKLASLVRSYSAIGNLMSTKSPVPPSPTLTEEDEGPSLAVQPDETDMWVSQVPKRVPAPPSPPPNKEPVSPREAGLPMPVTSPQTTRQNTLSDELSESVRQNLLWERQSRARILGLDSPKRKSVEHRRSVSGAMGPSARKLWEDQSFHHKGW</sequence>
<feature type="compositionally biased region" description="Basic and acidic residues" evidence="1">
    <location>
        <begin position="668"/>
        <end position="680"/>
    </location>
</feature>
<dbReference type="GO" id="GO:0005737">
    <property type="term" value="C:cytoplasm"/>
    <property type="evidence" value="ECO:0007669"/>
    <property type="project" value="TreeGrafter"/>
</dbReference>
<dbReference type="Proteomes" id="UP001213623">
    <property type="component" value="Chromosome 2"/>
</dbReference>
<feature type="region of interest" description="Disordered" evidence="1">
    <location>
        <begin position="204"/>
        <end position="240"/>
    </location>
</feature>
<feature type="compositionally biased region" description="Polar residues" evidence="1">
    <location>
        <begin position="151"/>
        <end position="163"/>
    </location>
</feature>
<dbReference type="GO" id="GO:0000122">
    <property type="term" value="P:negative regulation of transcription by RNA polymerase II"/>
    <property type="evidence" value="ECO:0007669"/>
    <property type="project" value="TreeGrafter"/>
</dbReference>
<evidence type="ECO:0000313" key="3">
    <source>
        <dbReference type="EMBL" id="WFD25994.1"/>
    </source>
</evidence>
<feature type="compositionally biased region" description="Polar residues" evidence="1">
    <location>
        <begin position="609"/>
        <end position="623"/>
    </location>
</feature>
<protein>
    <recommendedName>
        <fullName evidence="2">DUF3295 domain-containing protein</fullName>
    </recommendedName>
</protein>